<gene>
    <name evidence="8" type="ORF">HHUSO_G7010</name>
</gene>
<feature type="compositionally biased region" description="Basic and acidic residues" evidence="7">
    <location>
        <begin position="1"/>
        <end position="13"/>
    </location>
</feature>
<feature type="compositionally biased region" description="Acidic residues" evidence="7">
    <location>
        <begin position="302"/>
        <end position="322"/>
    </location>
</feature>
<evidence type="ECO:0000256" key="4">
    <source>
        <dbReference type="ARBA" id="ARBA00023163"/>
    </source>
</evidence>
<dbReference type="PROSITE" id="PS50082">
    <property type="entry name" value="WD_REPEATS_2"/>
    <property type="match status" value="2"/>
</dbReference>
<accession>A0ABR0ZZD1</accession>
<dbReference type="PROSITE" id="PS00678">
    <property type="entry name" value="WD_REPEATS_1"/>
    <property type="match status" value="1"/>
</dbReference>
<evidence type="ECO:0000256" key="5">
    <source>
        <dbReference type="ARBA" id="ARBA00023242"/>
    </source>
</evidence>
<comment type="subcellular location">
    <subcellularLocation>
        <location evidence="1">Nucleus</location>
    </subcellularLocation>
</comment>
<dbReference type="InterPro" id="IPR001680">
    <property type="entry name" value="WD40_rpt"/>
</dbReference>
<feature type="repeat" description="WD" evidence="6">
    <location>
        <begin position="620"/>
        <end position="647"/>
    </location>
</feature>
<evidence type="ECO:0000256" key="2">
    <source>
        <dbReference type="ARBA" id="ARBA00022574"/>
    </source>
</evidence>
<dbReference type="Proteomes" id="UP001369086">
    <property type="component" value="Unassembled WGS sequence"/>
</dbReference>
<keyword evidence="2 6" id="KW-0853">WD repeat</keyword>
<keyword evidence="5" id="KW-0539">Nucleus</keyword>
<comment type="caution">
    <text evidence="8">The sequence shown here is derived from an EMBL/GenBank/DDBJ whole genome shotgun (WGS) entry which is preliminary data.</text>
</comment>
<organism evidence="8 9">
    <name type="scientific">Huso huso</name>
    <name type="common">Beluga</name>
    <name type="synonym">Acipenser huso</name>
    <dbReference type="NCBI Taxonomy" id="61971"/>
    <lineage>
        <taxon>Eukaryota</taxon>
        <taxon>Metazoa</taxon>
        <taxon>Chordata</taxon>
        <taxon>Craniata</taxon>
        <taxon>Vertebrata</taxon>
        <taxon>Euteleostomi</taxon>
        <taxon>Actinopterygii</taxon>
        <taxon>Chondrostei</taxon>
        <taxon>Acipenseriformes</taxon>
        <taxon>Acipenseridae</taxon>
        <taxon>Huso</taxon>
    </lineage>
</organism>
<proteinExistence type="predicted"/>
<feature type="compositionally biased region" description="Polar residues" evidence="7">
    <location>
        <begin position="25"/>
        <end position="38"/>
    </location>
</feature>
<keyword evidence="9" id="KW-1185">Reference proteome</keyword>
<dbReference type="Pfam" id="PF00400">
    <property type="entry name" value="WD40"/>
    <property type="match status" value="1"/>
</dbReference>
<feature type="compositionally biased region" description="Polar residues" evidence="7">
    <location>
        <begin position="248"/>
        <end position="258"/>
    </location>
</feature>
<dbReference type="InterPro" id="IPR052416">
    <property type="entry name" value="GTF3C_component"/>
</dbReference>
<keyword evidence="3" id="KW-0677">Repeat</keyword>
<dbReference type="SUPFAM" id="SSF50978">
    <property type="entry name" value="WD40 repeat-like"/>
    <property type="match status" value="1"/>
</dbReference>
<dbReference type="InterPro" id="IPR036322">
    <property type="entry name" value="WD40_repeat_dom_sf"/>
</dbReference>
<feature type="compositionally biased region" description="Basic residues" evidence="7">
    <location>
        <begin position="271"/>
        <end position="280"/>
    </location>
</feature>
<feature type="repeat" description="WD" evidence="6">
    <location>
        <begin position="663"/>
        <end position="698"/>
    </location>
</feature>
<sequence>MADTVQKDCKQESDAMGLPSEPHSQRQPEAQHAGQTNIEGPKQSDSSSLIGGAGSASAESKEVVSETQRNEKMAEDNTLIEKLAENGTGSYGETNRSTDSPFGTPTHQQNKKEDTAFHAGESPLFPDASSTDENVAPVTPTAKKKGRPRKNPVPQKMPTLSEEGAENGEAQTPQPPKVYKKRGRKSKAELLAMRLEQGLPETPEPVPKQLEEEVIDEKEMTLGGRPKRRAAKAAMKYLQSFAEEMGYSDQTPQAPENTTAHEDTESNMPVKRGRGRRKKRNTDEDSDDVTSDADFVLPDGVTVDEDDEDDEDALNVESESDLEDKGNKIRVASAATKPKFLGMAANGLLNNVMGPVWNCMHMTKEYREQYYSPWVFPEWIPSVKDWKFLSESEALNYLPQEEKSPPFRIRREGLRDDNTLRRIGRFQSLSSHYERWDLAFFVGGPVWSMEWCPCPEGSASTQYAAIYSNKGMDDRHKMSGTHIEPALLQIWNIGDLQHFSCPTNKATFAYGVALDYGCIWNMKWCPSGTWELPSSNRKIPQMPRLGLLAASFSNGKIAVFSLPHPESLTAYKTYQSKGSASQQPLICKVQCTVVLEVGSVQASSNSQCGQCFCLDWIPMEDHKFLAAGFYDGTVALWNLTTKSLLQRVRQTNESVTLYPYHSFIAHDHAVRVVTWCKASSDFILTASEDRKLKFWDLRRTYEPVNVIKRYLSTEVSWQLHWCGISVAQENCYVTFGLNGIHYIDAGYIGYKPYFVAPRRGTVWSISGSDWLNTCTTGDSTGEVIMMLLADMTANPNNIKRSSDRRFPVYRTELVHFDAAASRPSDAEGSTETTDRTPVCEPRTYSEAIKKFYLLFEDTDMRSFKNAAKREPMKQMYATESKGSLSPDRMPLDSIHKVRFNPNLDAHGWLLSGGQSGIVRAHCLRGLNSPITSKLIRESQAQFNTMYQPQGTTANEAIMKTVIHSIETIVEVL</sequence>
<dbReference type="PROSITE" id="PS50294">
    <property type="entry name" value="WD_REPEATS_REGION"/>
    <property type="match status" value="1"/>
</dbReference>
<dbReference type="InterPro" id="IPR019775">
    <property type="entry name" value="WD40_repeat_CS"/>
</dbReference>
<feature type="compositionally biased region" description="Polar residues" evidence="7">
    <location>
        <begin position="87"/>
        <end position="108"/>
    </location>
</feature>
<feature type="region of interest" description="Disordered" evidence="7">
    <location>
        <begin position="1"/>
        <end position="229"/>
    </location>
</feature>
<dbReference type="Gene3D" id="2.130.10.10">
    <property type="entry name" value="YVTN repeat-like/Quinoprotein amine dehydrogenase"/>
    <property type="match status" value="1"/>
</dbReference>
<name>A0ABR0ZZD1_HUSHU</name>
<evidence type="ECO:0000256" key="3">
    <source>
        <dbReference type="ARBA" id="ARBA00022737"/>
    </source>
</evidence>
<feature type="region of interest" description="Disordered" evidence="7">
    <location>
        <begin position="243"/>
        <end position="322"/>
    </location>
</feature>
<feature type="compositionally biased region" description="Low complexity" evidence="7">
    <location>
        <begin position="44"/>
        <end position="58"/>
    </location>
</feature>
<dbReference type="PANTHER" id="PTHR15052:SF2">
    <property type="entry name" value="GENERAL TRANSCRIPTION FACTOR 3C POLYPEPTIDE 2"/>
    <property type="match status" value="1"/>
</dbReference>
<evidence type="ECO:0000256" key="7">
    <source>
        <dbReference type="SAM" id="MobiDB-lite"/>
    </source>
</evidence>
<dbReference type="InterPro" id="IPR015943">
    <property type="entry name" value="WD40/YVTN_repeat-like_dom_sf"/>
</dbReference>
<reference evidence="8 9" key="1">
    <citation type="submission" date="2021-05" db="EMBL/GenBank/DDBJ databases">
        <authorList>
            <person name="Zahm M."/>
            <person name="Klopp C."/>
            <person name="Cabau C."/>
            <person name="Kuhl H."/>
            <person name="Suciu R."/>
            <person name="Ciorpac M."/>
            <person name="Holostenco D."/>
            <person name="Gessner J."/>
            <person name="Wuertz S."/>
            <person name="Hohne C."/>
            <person name="Stock M."/>
            <person name="Gislard M."/>
            <person name="Lluch J."/>
            <person name="Milhes M."/>
            <person name="Lampietro C."/>
            <person name="Lopez Roques C."/>
            <person name="Donnadieu C."/>
            <person name="Du K."/>
            <person name="Schartl M."/>
            <person name="Guiguen Y."/>
        </authorList>
    </citation>
    <scope>NUCLEOTIDE SEQUENCE [LARGE SCALE GENOMIC DNA]</scope>
    <source>
        <strain evidence="8">Hh-F2</strain>
        <tissue evidence="8">Blood</tissue>
    </source>
</reference>
<dbReference type="SMART" id="SM00320">
    <property type="entry name" value="WD40"/>
    <property type="match status" value="4"/>
</dbReference>
<dbReference type="PANTHER" id="PTHR15052">
    <property type="entry name" value="RNA POLYMERASE III TRANSCRIPTION INITIATION FACTOR COMPLEX SUBUNIT"/>
    <property type="match status" value="1"/>
</dbReference>
<evidence type="ECO:0000256" key="1">
    <source>
        <dbReference type="ARBA" id="ARBA00004123"/>
    </source>
</evidence>
<dbReference type="EMBL" id="JAHFZB010000005">
    <property type="protein sequence ID" value="KAK6490034.1"/>
    <property type="molecule type" value="Genomic_DNA"/>
</dbReference>
<evidence type="ECO:0000313" key="8">
    <source>
        <dbReference type="EMBL" id="KAK6490034.1"/>
    </source>
</evidence>
<evidence type="ECO:0000256" key="6">
    <source>
        <dbReference type="PROSITE-ProRule" id="PRU00221"/>
    </source>
</evidence>
<protein>
    <submittedName>
        <fullName evidence="8">General mRNAion factor 3C polypeptide 2-like isoform X1</fullName>
    </submittedName>
</protein>
<keyword evidence="4" id="KW-0804">Transcription</keyword>
<evidence type="ECO:0000313" key="9">
    <source>
        <dbReference type="Proteomes" id="UP001369086"/>
    </source>
</evidence>
<feature type="compositionally biased region" description="Basic and acidic residues" evidence="7">
    <location>
        <begin position="59"/>
        <end position="75"/>
    </location>
</feature>